<protein>
    <submittedName>
        <fullName evidence="3">SAF domain-containing protein</fullName>
    </submittedName>
</protein>
<evidence type="ECO:0000313" key="3">
    <source>
        <dbReference type="EMBL" id="MFD2802166.1"/>
    </source>
</evidence>
<comment type="caution">
    <text evidence="3">The sequence shown here is derived from an EMBL/GenBank/DDBJ whole genome shotgun (WGS) entry which is preliminary data.</text>
</comment>
<dbReference type="InterPro" id="IPR013974">
    <property type="entry name" value="SAF"/>
</dbReference>
<feature type="domain" description="SAF" evidence="2">
    <location>
        <begin position="51"/>
        <end position="113"/>
    </location>
</feature>
<evidence type="ECO:0000259" key="2">
    <source>
        <dbReference type="SMART" id="SM00858"/>
    </source>
</evidence>
<sequence>MTKPSGRRLRLPSSLRTRPATLIRRALAVGLFLLAAALAAHPATADGERGEPALVFARDLPLGAPLGPDDVRRVDLPAAHRPAGTLSDPALVAGRRLVGVARAGEPVTDTRLAGPHLAPPGTVTVPVRLAEPDVTPLLHPGIRVDVVSLTAAEQRGQVLADDVSVLSVITSPGSSRDGPPGVDGGPLVLLAVRTGLASDLAAVSLAQPVTVTLR</sequence>
<reference evidence="4" key="1">
    <citation type="journal article" date="2019" name="Int. J. Syst. Evol. Microbiol.">
        <title>The Global Catalogue of Microorganisms (GCM) 10K type strain sequencing project: providing services to taxonomists for standard genome sequencing and annotation.</title>
        <authorList>
            <consortium name="The Broad Institute Genomics Platform"/>
            <consortium name="The Broad Institute Genome Sequencing Center for Infectious Disease"/>
            <person name="Wu L."/>
            <person name="Ma J."/>
        </authorList>
    </citation>
    <scope>NUCLEOTIDE SEQUENCE [LARGE SCALE GENOMIC DNA]</scope>
    <source>
        <strain evidence="4">IBRC-M 10906</strain>
    </source>
</reference>
<dbReference type="Proteomes" id="UP001597478">
    <property type="component" value="Unassembled WGS sequence"/>
</dbReference>
<accession>A0ABW5WIE6</accession>
<dbReference type="CDD" id="cd11614">
    <property type="entry name" value="SAF_CpaB_FlgA_like"/>
    <property type="match status" value="1"/>
</dbReference>
<keyword evidence="1" id="KW-0732">Signal</keyword>
<feature type="signal peptide" evidence="1">
    <location>
        <begin position="1"/>
        <end position="45"/>
    </location>
</feature>
<organism evidence="3 4">
    <name type="scientific">Prauserella oleivorans</name>
    <dbReference type="NCBI Taxonomy" id="1478153"/>
    <lineage>
        <taxon>Bacteria</taxon>
        <taxon>Bacillati</taxon>
        <taxon>Actinomycetota</taxon>
        <taxon>Actinomycetes</taxon>
        <taxon>Pseudonocardiales</taxon>
        <taxon>Pseudonocardiaceae</taxon>
        <taxon>Prauserella</taxon>
    </lineage>
</organism>
<proteinExistence type="predicted"/>
<dbReference type="Pfam" id="PF08666">
    <property type="entry name" value="SAF"/>
    <property type="match status" value="1"/>
</dbReference>
<dbReference type="RefSeq" id="WP_377390003.1">
    <property type="nucleotide sequence ID" value="NZ_JBHSAN010000019.1"/>
</dbReference>
<gene>
    <name evidence="3" type="ORF">ACFS2C_22520</name>
</gene>
<evidence type="ECO:0000313" key="4">
    <source>
        <dbReference type="Proteomes" id="UP001597478"/>
    </source>
</evidence>
<dbReference type="EMBL" id="JBHUOF010000042">
    <property type="protein sequence ID" value="MFD2802166.1"/>
    <property type="molecule type" value="Genomic_DNA"/>
</dbReference>
<name>A0ABW5WIE6_9PSEU</name>
<evidence type="ECO:0000256" key="1">
    <source>
        <dbReference type="SAM" id="SignalP"/>
    </source>
</evidence>
<feature type="chain" id="PRO_5045812340" evidence="1">
    <location>
        <begin position="46"/>
        <end position="214"/>
    </location>
</feature>
<dbReference type="SMART" id="SM00858">
    <property type="entry name" value="SAF"/>
    <property type="match status" value="1"/>
</dbReference>
<keyword evidence="4" id="KW-1185">Reference proteome</keyword>